<comment type="similarity">
    <text evidence="2">Belongs to the ATG13 family. Metazoan subfamily.</text>
</comment>
<accession>A0AAV5UMH3</accession>
<dbReference type="PANTHER" id="PTHR13430">
    <property type="match status" value="1"/>
</dbReference>
<dbReference type="GO" id="GO:0034497">
    <property type="term" value="P:protein localization to phagophore assembly site"/>
    <property type="evidence" value="ECO:0007669"/>
    <property type="project" value="TreeGrafter"/>
</dbReference>
<keyword evidence="3" id="KW-0072">Autophagy</keyword>
<dbReference type="InterPro" id="IPR040182">
    <property type="entry name" value="ATG13"/>
</dbReference>
<comment type="caution">
    <text evidence="5">The sequence shown here is derived from an EMBL/GenBank/DDBJ whole genome shotgun (WGS) entry which is preliminary data.</text>
</comment>
<dbReference type="GO" id="GO:1990316">
    <property type="term" value="C:Atg1/ULK1 kinase complex"/>
    <property type="evidence" value="ECO:0007669"/>
    <property type="project" value="TreeGrafter"/>
</dbReference>
<feature type="compositionally biased region" description="Basic and acidic residues" evidence="4">
    <location>
        <begin position="364"/>
        <end position="373"/>
    </location>
</feature>
<dbReference type="Proteomes" id="UP001432027">
    <property type="component" value="Unassembled WGS sequence"/>
</dbReference>
<dbReference type="InterPro" id="IPR036570">
    <property type="entry name" value="HORMA_dom_sf"/>
</dbReference>
<dbReference type="GO" id="GO:0034727">
    <property type="term" value="P:piecemeal microautophagy of the nucleus"/>
    <property type="evidence" value="ECO:0007669"/>
    <property type="project" value="TreeGrafter"/>
</dbReference>
<dbReference type="AlphaFoldDB" id="A0AAV5UMH3"/>
<evidence type="ECO:0000313" key="6">
    <source>
        <dbReference type="Proteomes" id="UP001432027"/>
    </source>
</evidence>
<feature type="region of interest" description="Disordered" evidence="4">
    <location>
        <begin position="364"/>
        <end position="395"/>
    </location>
</feature>
<feature type="compositionally biased region" description="Polar residues" evidence="4">
    <location>
        <begin position="229"/>
        <end position="241"/>
    </location>
</feature>
<sequence>VKTTPPITFSVFSITSLSSSSSLPFAFNQPMSDSQGDFNRFVKNFSTRLIQTVVQSRLGRPNDTICSQPNDEKDWFSFKVDELGEVAAYIGQSLQRFPPSIECFTLEFILYTASGDYLPLEEWQVSVDRDDKDLTVTMSNLYHQFGILLRSCAIAARMTPLSRYYVKKQSSESFVVLYRIIDTFGSANQSSDEYIVRHLARLPSPFGTVNVHLFFKEKVETTPRKSALPTPSRQRQPSYSSAIPVEGSERVEASTPISDHLHIFRGSPATPTSPKAPSDFPDKKKGMDDSLCSSSDEEAGPFRGPCQCHYGSGVSLPNLVENLPSTVNRNSSSFPFAVLLSSSKCKCSLEKINSPPVEPVLVESMHEEEEKRQLTHSSESDSESEEEGEDSSVDPLASAKIFSISPSTSQVAPGSNLGEFLAQCRHAPVDIIHGLTETPNLLKHQIDQFASHINEFDHFVKEVEERVDHD</sequence>
<dbReference type="EMBL" id="BTSX01000006">
    <property type="protein sequence ID" value="GMT07405.1"/>
    <property type="molecule type" value="Genomic_DNA"/>
</dbReference>
<feature type="region of interest" description="Disordered" evidence="4">
    <location>
        <begin position="223"/>
        <end position="300"/>
    </location>
</feature>
<proteinExistence type="inferred from homology"/>
<dbReference type="PANTHER" id="PTHR13430:SF4">
    <property type="entry name" value="AUTOPHAGY-RELATED PROTEIN 13"/>
    <property type="match status" value="1"/>
</dbReference>
<name>A0AAV5UMH3_9BILA</name>
<organism evidence="5 6">
    <name type="scientific">Pristionchus entomophagus</name>
    <dbReference type="NCBI Taxonomy" id="358040"/>
    <lineage>
        <taxon>Eukaryota</taxon>
        <taxon>Metazoa</taxon>
        <taxon>Ecdysozoa</taxon>
        <taxon>Nematoda</taxon>
        <taxon>Chromadorea</taxon>
        <taxon>Rhabditida</taxon>
        <taxon>Rhabditina</taxon>
        <taxon>Diplogasteromorpha</taxon>
        <taxon>Diplogasteroidea</taxon>
        <taxon>Neodiplogasteridae</taxon>
        <taxon>Pristionchus</taxon>
    </lineage>
</organism>
<evidence type="ECO:0000256" key="2">
    <source>
        <dbReference type="ARBA" id="ARBA00007341"/>
    </source>
</evidence>
<evidence type="ECO:0008006" key="7">
    <source>
        <dbReference type="Google" id="ProtNLM"/>
    </source>
</evidence>
<evidence type="ECO:0000256" key="3">
    <source>
        <dbReference type="ARBA" id="ARBA00023006"/>
    </source>
</evidence>
<evidence type="ECO:0000313" key="5">
    <source>
        <dbReference type="EMBL" id="GMT07405.1"/>
    </source>
</evidence>
<dbReference type="GO" id="GO:0000423">
    <property type="term" value="P:mitophagy"/>
    <property type="evidence" value="ECO:0007669"/>
    <property type="project" value="TreeGrafter"/>
</dbReference>
<gene>
    <name evidence="5" type="ORF">PENTCL1PPCAC_29579</name>
</gene>
<evidence type="ECO:0000256" key="4">
    <source>
        <dbReference type="SAM" id="MobiDB-lite"/>
    </source>
</evidence>
<evidence type="ECO:0000256" key="1">
    <source>
        <dbReference type="ARBA" id="ARBA00004329"/>
    </source>
</evidence>
<comment type="subcellular location">
    <subcellularLocation>
        <location evidence="1">Preautophagosomal structure</location>
    </subcellularLocation>
</comment>
<keyword evidence="6" id="KW-1185">Reference proteome</keyword>
<protein>
    <recommendedName>
        <fullName evidence="7">Atg-13</fullName>
    </recommendedName>
</protein>
<feature type="compositionally biased region" description="Low complexity" evidence="4">
    <location>
        <begin position="267"/>
        <end position="278"/>
    </location>
</feature>
<feature type="compositionally biased region" description="Acidic residues" evidence="4">
    <location>
        <begin position="380"/>
        <end position="392"/>
    </location>
</feature>
<dbReference type="Gene3D" id="3.30.900.10">
    <property type="entry name" value="HORMA domain"/>
    <property type="match status" value="1"/>
</dbReference>
<feature type="non-terminal residue" evidence="5">
    <location>
        <position position="1"/>
    </location>
</feature>
<dbReference type="GO" id="GO:0005829">
    <property type="term" value="C:cytosol"/>
    <property type="evidence" value="ECO:0007669"/>
    <property type="project" value="TreeGrafter"/>
</dbReference>
<dbReference type="GO" id="GO:0000407">
    <property type="term" value="C:phagophore assembly site"/>
    <property type="evidence" value="ECO:0007669"/>
    <property type="project" value="UniProtKB-SubCell"/>
</dbReference>
<reference evidence="5" key="1">
    <citation type="submission" date="2023-10" db="EMBL/GenBank/DDBJ databases">
        <title>Genome assembly of Pristionchus species.</title>
        <authorList>
            <person name="Yoshida K."/>
            <person name="Sommer R.J."/>
        </authorList>
    </citation>
    <scope>NUCLEOTIDE SEQUENCE</scope>
    <source>
        <strain evidence="5">RS0144</strain>
    </source>
</reference>